<dbReference type="AlphaFoldDB" id="A0A2J6PZI4"/>
<feature type="compositionally biased region" description="Acidic residues" evidence="1">
    <location>
        <begin position="147"/>
        <end position="164"/>
    </location>
</feature>
<keyword evidence="3" id="KW-1185">Reference proteome</keyword>
<evidence type="ECO:0000313" key="3">
    <source>
        <dbReference type="Proteomes" id="UP000235672"/>
    </source>
</evidence>
<feature type="region of interest" description="Disordered" evidence="1">
    <location>
        <begin position="139"/>
        <end position="173"/>
    </location>
</feature>
<reference evidence="2 3" key="1">
    <citation type="submission" date="2016-05" db="EMBL/GenBank/DDBJ databases">
        <title>A degradative enzymes factory behind the ericoid mycorrhizal symbiosis.</title>
        <authorList>
            <consortium name="DOE Joint Genome Institute"/>
            <person name="Martino E."/>
            <person name="Morin E."/>
            <person name="Grelet G."/>
            <person name="Kuo A."/>
            <person name="Kohler A."/>
            <person name="Daghino S."/>
            <person name="Barry K."/>
            <person name="Choi C."/>
            <person name="Cichocki N."/>
            <person name="Clum A."/>
            <person name="Copeland A."/>
            <person name="Hainaut M."/>
            <person name="Haridas S."/>
            <person name="Labutti K."/>
            <person name="Lindquist E."/>
            <person name="Lipzen A."/>
            <person name="Khouja H.-R."/>
            <person name="Murat C."/>
            <person name="Ohm R."/>
            <person name="Olson A."/>
            <person name="Spatafora J."/>
            <person name="Veneault-Fourrey C."/>
            <person name="Henrissat B."/>
            <person name="Grigoriev I."/>
            <person name="Martin F."/>
            <person name="Perotto S."/>
        </authorList>
    </citation>
    <scope>NUCLEOTIDE SEQUENCE [LARGE SCALE GENOMIC DNA]</scope>
    <source>
        <strain evidence="2 3">UAMH 7357</strain>
    </source>
</reference>
<dbReference type="EMBL" id="KZ613489">
    <property type="protein sequence ID" value="PMD19455.1"/>
    <property type="molecule type" value="Genomic_DNA"/>
</dbReference>
<proteinExistence type="predicted"/>
<dbReference type="OrthoDB" id="10378737at2759"/>
<accession>A0A2J6PZI4</accession>
<dbReference type="Proteomes" id="UP000235672">
    <property type="component" value="Unassembled WGS sequence"/>
</dbReference>
<name>A0A2J6PZI4_9HELO</name>
<sequence>MSIFQPSTPSNKRRAKRNVLPGPTFLICTSFAAPLYHKCTAVLACAIHLDINPEVKLSLKQSLARLGLWKNGLQDGHLDKVLSESPDIGYALVHFLNALASLLSKDVVPFLIESTKSANLSATRKLAAELGDLNKKAEDYLRTNSDNESDDSDSDDEDRMDVDLESAPTHNQIPSTTANKINFYVSRLMDLLPAIEAVLEVQHTQRESSSNGSLNKELEQHNRAVPLMFAQKRRRRENPPRLKLEIQRSRNMDKGGQMESISRPKLLPSVSFPCESSIDGPLGNRTMALRREPEFASPTRPISPFSFDFPLLFRNTKRMVVRTRSDSCLQSYDMNECMSPRLMIASSP</sequence>
<evidence type="ECO:0000256" key="1">
    <source>
        <dbReference type="SAM" id="MobiDB-lite"/>
    </source>
</evidence>
<evidence type="ECO:0000313" key="2">
    <source>
        <dbReference type="EMBL" id="PMD19455.1"/>
    </source>
</evidence>
<gene>
    <name evidence="2" type="ORF">NA56DRAFT_202748</name>
</gene>
<protein>
    <submittedName>
        <fullName evidence="2">Uncharacterized protein</fullName>
    </submittedName>
</protein>
<organism evidence="2 3">
    <name type="scientific">Hyaloscypha hepaticicola</name>
    <dbReference type="NCBI Taxonomy" id="2082293"/>
    <lineage>
        <taxon>Eukaryota</taxon>
        <taxon>Fungi</taxon>
        <taxon>Dikarya</taxon>
        <taxon>Ascomycota</taxon>
        <taxon>Pezizomycotina</taxon>
        <taxon>Leotiomycetes</taxon>
        <taxon>Helotiales</taxon>
        <taxon>Hyaloscyphaceae</taxon>
        <taxon>Hyaloscypha</taxon>
    </lineage>
</organism>